<dbReference type="GO" id="GO:0016020">
    <property type="term" value="C:membrane"/>
    <property type="evidence" value="ECO:0007669"/>
    <property type="project" value="UniProtKB-SubCell"/>
</dbReference>
<feature type="transmembrane region" description="Helical" evidence="8">
    <location>
        <begin position="7"/>
        <end position="28"/>
    </location>
</feature>
<keyword evidence="3" id="KW-0813">Transport</keyword>
<evidence type="ECO:0000313" key="9">
    <source>
        <dbReference type="EMBL" id="MCL7748964.1"/>
    </source>
</evidence>
<evidence type="ECO:0000256" key="1">
    <source>
        <dbReference type="ARBA" id="ARBA00004141"/>
    </source>
</evidence>
<reference evidence="9" key="1">
    <citation type="submission" date="2022-02" db="EMBL/GenBank/DDBJ databases">
        <title>Halalkalibacter sp. nov. isolated from Lonar Lake, India.</title>
        <authorList>
            <person name="Joshi A."/>
            <person name="Thite S."/>
            <person name="Lodha T."/>
        </authorList>
    </citation>
    <scope>NUCLEOTIDE SEQUENCE</scope>
    <source>
        <strain evidence="9">MEB205</strain>
    </source>
</reference>
<name>A0A9X2CWE1_9BACI</name>
<organism evidence="9 10">
    <name type="scientific">Halalkalibacter alkaliphilus</name>
    <dbReference type="NCBI Taxonomy" id="2917993"/>
    <lineage>
        <taxon>Bacteria</taxon>
        <taxon>Bacillati</taxon>
        <taxon>Bacillota</taxon>
        <taxon>Bacilli</taxon>
        <taxon>Bacillales</taxon>
        <taxon>Bacillaceae</taxon>
        <taxon>Halalkalibacter</taxon>
    </lineage>
</organism>
<keyword evidence="6 8" id="KW-1133">Transmembrane helix</keyword>
<feature type="transmembrane region" description="Helical" evidence="8">
    <location>
        <begin position="34"/>
        <end position="55"/>
    </location>
</feature>
<feature type="transmembrane region" description="Helical" evidence="8">
    <location>
        <begin position="303"/>
        <end position="320"/>
    </location>
</feature>
<dbReference type="AlphaFoldDB" id="A0A9X2CWE1"/>
<evidence type="ECO:0000256" key="6">
    <source>
        <dbReference type="ARBA" id="ARBA00022989"/>
    </source>
</evidence>
<evidence type="ECO:0000313" key="10">
    <source>
        <dbReference type="Proteomes" id="UP001139150"/>
    </source>
</evidence>
<evidence type="ECO:0000256" key="2">
    <source>
        <dbReference type="ARBA" id="ARBA00007998"/>
    </source>
</evidence>
<feature type="transmembrane region" description="Helical" evidence="8">
    <location>
        <begin position="183"/>
        <end position="203"/>
    </location>
</feature>
<proteinExistence type="inferred from homology"/>
<dbReference type="RefSeq" id="WP_250097848.1">
    <property type="nucleotide sequence ID" value="NZ_JAKRYL010000021.1"/>
</dbReference>
<keyword evidence="5 8" id="KW-0812">Transmembrane</keyword>
<sequence>MIYISNIQLFILILIFEVGSTTLFALGIGAKQDAWIVILLATLIGLILLWVYTEFPNRYPDQNFSEILEDLLGKKLATPLLLLYGLYFFSQASHNFFEFGAMIKLTTLPETPLIVLLYLFMLVLIYILHLGFEVLGRTAEILTPYAILFLLLIYTFTVLSGEFEIIELQPVLADGIEPVIAELHHVVAFPFGEMVVFLMFWHYAAKQQSIRLTAFLAVGLSAFLLTISLIVMVVVLGPELAGKAEIPLLEVILVINIADIITNLDSVAVFIMFIGGFYKTALHFWAFCLTMTWAYKGKSPKRLLTIVGLIFPLFAVYRFPGFSDQRLIGGEPGIYSILIFAFLPILLLFIMFIKKEQGSSN</sequence>
<gene>
    <name evidence="9" type="ORF">MF646_17740</name>
</gene>
<comment type="subcellular location">
    <subcellularLocation>
        <location evidence="1">Membrane</location>
        <topology evidence="1">Multi-pass membrane protein</topology>
    </subcellularLocation>
</comment>
<dbReference type="Proteomes" id="UP001139150">
    <property type="component" value="Unassembled WGS sequence"/>
</dbReference>
<protein>
    <submittedName>
        <fullName evidence="9">Spore germination protein</fullName>
    </submittedName>
</protein>
<feature type="transmembrane region" description="Helical" evidence="8">
    <location>
        <begin position="113"/>
        <end position="132"/>
    </location>
</feature>
<dbReference type="InterPro" id="IPR004761">
    <property type="entry name" value="Spore_GerAB"/>
</dbReference>
<feature type="transmembrane region" description="Helical" evidence="8">
    <location>
        <begin position="215"/>
        <end position="237"/>
    </location>
</feature>
<dbReference type="PANTHER" id="PTHR34975">
    <property type="entry name" value="SPORE GERMINATION PROTEIN A2"/>
    <property type="match status" value="1"/>
</dbReference>
<keyword evidence="10" id="KW-1185">Reference proteome</keyword>
<keyword evidence="4" id="KW-0309">Germination</keyword>
<feature type="transmembrane region" description="Helical" evidence="8">
    <location>
        <begin position="76"/>
        <end position="93"/>
    </location>
</feature>
<keyword evidence="7 8" id="KW-0472">Membrane</keyword>
<feature type="transmembrane region" description="Helical" evidence="8">
    <location>
        <begin position="332"/>
        <end position="353"/>
    </location>
</feature>
<dbReference type="Pfam" id="PF03845">
    <property type="entry name" value="Spore_permease"/>
    <property type="match status" value="1"/>
</dbReference>
<accession>A0A9X2CWE1</accession>
<dbReference type="NCBIfam" id="TIGR00912">
    <property type="entry name" value="2A0309"/>
    <property type="match status" value="1"/>
</dbReference>
<comment type="similarity">
    <text evidence="2">Belongs to the amino acid-polyamine-organocation (APC) superfamily. Spore germination protein (SGP) (TC 2.A.3.9) family.</text>
</comment>
<evidence type="ECO:0000256" key="7">
    <source>
        <dbReference type="ARBA" id="ARBA00023136"/>
    </source>
</evidence>
<dbReference type="EMBL" id="JAKRYL010000021">
    <property type="protein sequence ID" value="MCL7748964.1"/>
    <property type="molecule type" value="Genomic_DNA"/>
</dbReference>
<evidence type="ECO:0000256" key="5">
    <source>
        <dbReference type="ARBA" id="ARBA00022692"/>
    </source>
</evidence>
<dbReference type="PANTHER" id="PTHR34975:SF2">
    <property type="entry name" value="SPORE GERMINATION PROTEIN A2"/>
    <property type="match status" value="1"/>
</dbReference>
<evidence type="ECO:0000256" key="8">
    <source>
        <dbReference type="SAM" id="Phobius"/>
    </source>
</evidence>
<comment type="caution">
    <text evidence="9">The sequence shown here is derived from an EMBL/GenBank/DDBJ whole genome shotgun (WGS) entry which is preliminary data.</text>
</comment>
<evidence type="ECO:0000256" key="3">
    <source>
        <dbReference type="ARBA" id="ARBA00022448"/>
    </source>
</evidence>
<evidence type="ECO:0000256" key="4">
    <source>
        <dbReference type="ARBA" id="ARBA00022544"/>
    </source>
</evidence>
<dbReference type="GO" id="GO:0009847">
    <property type="term" value="P:spore germination"/>
    <property type="evidence" value="ECO:0007669"/>
    <property type="project" value="InterPro"/>
</dbReference>
<feature type="transmembrane region" description="Helical" evidence="8">
    <location>
        <begin position="267"/>
        <end position="291"/>
    </location>
</feature>
<feature type="transmembrane region" description="Helical" evidence="8">
    <location>
        <begin position="144"/>
        <end position="163"/>
    </location>
</feature>